<reference evidence="2 3" key="1">
    <citation type="journal article" date="2016" name="Nat. Commun.">
        <title>Thousands of microbial genomes shed light on interconnected biogeochemical processes in an aquifer system.</title>
        <authorList>
            <person name="Anantharaman K."/>
            <person name="Brown C.T."/>
            <person name="Hug L.A."/>
            <person name="Sharon I."/>
            <person name="Castelle C.J."/>
            <person name="Probst A.J."/>
            <person name="Thomas B.C."/>
            <person name="Singh A."/>
            <person name="Wilkins M.J."/>
            <person name="Karaoz U."/>
            <person name="Brodie E.L."/>
            <person name="Williams K.H."/>
            <person name="Hubbard S.S."/>
            <person name="Banfield J.F."/>
        </authorList>
    </citation>
    <scope>NUCLEOTIDE SEQUENCE [LARGE SCALE GENOMIC DNA]</scope>
</reference>
<feature type="chain" id="PRO_5009522300" evidence="1">
    <location>
        <begin position="26"/>
        <end position="254"/>
    </location>
</feature>
<accession>A0A1F5XH70</accession>
<comment type="caution">
    <text evidence="2">The sequence shown here is derived from an EMBL/GenBank/DDBJ whole genome shotgun (WGS) entry which is preliminary data.</text>
</comment>
<sequence>MKNFLKESLKVIVLGGALLAFQALAITGPSAVFPGGNVPAPLNVGSVSQDKVGGLTAGSLGSRGGAYFATNPGSMVGIGTANPSPSQKLDVAGTLQTLGFKMPTGATGGKVLTSSDSSGLAAWRSATKLIQIEFAQGFRREQSKRGGAIVAISGPSSAFVPLDGVSAYAGSMFVDKWKQMDGVRCYQEEGWVLSGCWEARSASANIDLVAYPNGCITPNYRGEGKVELSIACIRIINVDLPEDPAPYVQVKVQQ</sequence>
<organism evidence="2 3">
    <name type="scientific">Candidatus Giovannonibacteria bacterium RIFCSPLOWO2_01_FULL_46_32</name>
    <dbReference type="NCBI Taxonomy" id="1798353"/>
    <lineage>
        <taxon>Bacteria</taxon>
        <taxon>Candidatus Giovannoniibacteriota</taxon>
    </lineage>
</organism>
<evidence type="ECO:0000313" key="3">
    <source>
        <dbReference type="Proteomes" id="UP000177346"/>
    </source>
</evidence>
<dbReference type="AlphaFoldDB" id="A0A1F5XH70"/>
<name>A0A1F5XH70_9BACT</name>
<feature type="signal peptide" evidence="1">
    <location>
        <begin position="1"/>
        <end position="25"/>
    </location>
</feature>
<proteinExistence type="predicted"/>
<gene>
    <name evidence="2" type="ORF">A3B19_03620</name>
</gene>
<keyword evidence="1" id="KW-0732">Signal</keyword>
<evidence type="ECO:0000256" key="1">
    <source>
        <dbReference type="SAM" id="SignalP"/>
    </source>
</evidence>
<dbReference type="Proteomes" id="UP000177346">
    <property type="component" value="Unassembled WGS sequence"/>
</dbReference>
<dbReference type="EMBL" id="MFIF01000006">
    <property type="protein sequence ID" value="OGF87285.1"/>
    <property type="molecule type" value="Genomic_DNA"/>
</dbReference>
<protein>
    <submittedName>
        <fullName evidence="2">Uncharacterized protein</fullName>
    </submittedName>
</protein>
<evidence type="ECO:0000313" key="2">
    <source>
        <dbReference type="EMBL" id="OGF87285.1"/>
    </source>
</evidence>